<keyword evidence="8" id="KW-1185">Reference proteome</keyword>
<dbReference type="RefSeq" id="WP_330931327.1">
    <property type="nucleotide sequence ID" value="NZ_CP119075.1"/>
</dbReference>
<name>A0AAF0I6J9_9BACT</name>
<keyword evidence="2" id="KW-1003">Cell membrane</keyword>
<comment type="subcellular location">
    <subcellularLocation>
        <location evidence="1">Cell membrane</location>
        <topology evidence="1">Multi-pass membrane protein</topology>
    </subcellularLocation>
</comment>
<dbReference type="Pfam" id="PF03631">
    <property type="entry name" value="Virul_fac_BrkB"/>
    <property type="match status" value="1"/>
</dbReference>
<reference evidence="7" key="1">
    <citation type="submission" date="2023-03" db="EMBL/GenBank/DDBJ databases">
        <title>Lomoglobus Profundus gen. nov., sp. nov., a novel member of the phylum Verrucomicrobia, isolated from deep-marine sediment of South China Sea.</title>
        <authorList>
            <person name="Ahmad T."/>
            <person name="Ishaq S.E."/>
            <person name="Wang F."/>
        </authorList>
    </citation>
    <scope>NUCLEOTIDE SEQUENCE</scope>
    <source>
        <strain evidence="7">LMO-M01</strain>
    </source>
</reference>
<sequence>MAWFKKQIAEVRHLFRTRIWSSESINDKSPRGRAHAFLRVVSITVSGLDENRAVSRAAALSFSSLIGLGPLIALVMMVAGFMLDDDNPDLAVESLNTMIKFVAPQLNEYERVTAEQAIGDFDDASDPGDDAIEVRPELVEFINGFVSSSRNGTVGAVGALTLIIIVLQLFTSIETAFNDIWGVRRGRSWLLRIVFYWTVLSLGAVLFFAALTGLSAGAFLNVFQEIMPFGDTLVEWLKYFLPLGSFTLLVAILAVFYRAIPNTHVFWGSATVGAFLVGVLLISNNYLAFIYISRVLQTKALYGSLAIPIVLMFGLYIFWFFVLLGGQVSYAVQNVRFRNSKAAWNTLAESMRERLSLVVLLTVCRRFHSCQSPQTASELGLAIGVPDQLLNACLDRLVRMHLITPIPAPNGEPATDDRYHPARPLGRTTLAHFKKRDDDLGDDPAGPILAHREPLLAHYNTAVDALTKAELFQRPLDQLFEEHPLPSQEEDGPQSATATV</sequence>
<feature type="transmembrane region" description="Helical" evidence="6">
    <location>
        <begin position="239"/>
        <end position="260"/>
    </location>
</feature>
<keyword evidence="4 6" id="KW-1133">Transmembrane helix</keyword>
<protein>
    <submittedName>
        <fullName evidence="7">YihY/virulence factor BrkB family protein</fullName>
    </submittedName>
</protein>
<organism evidence="7 8">
    <name type="scientific">Synoicihabitans lomoniglobus</name>
    <dbReference type="NCBI Taxonomy" id="2909285"/>
    <lineage>
        <taxon>Bacteria</taxon>
        <taxon>Pseudomonadati</taxon>
        <taxon>Verrucomicrobiota</taxon>
        <taxon>Opitutia</taxon>
        <taxon>Opitutales</taxon>
        <taxon>Opitutaceae</taxon>
        <taxon>Synoicihabitans</taxon>
    </lineage>
</organism>
<evidence type="ECO:0000256" key="4">
    <source>
        <dbReference type="ARBA" id="ARBA00022989"/>
    </source>
</evidence>
<gene>
    <name evidence="7" type="ORF">PXH66_04665</name>
</gene>
<feature type="transmembrane region" description="Helical" evidence="6">
    <location>
        <begin position="194"/>
        <end position="219"/>
    </location>
</feature>
<keyword evidence="5 6" id="KW-0472">Membrane</keyword>
<dbReference type="Proteomes" id="UP001218638">
    <property type="component" value="Chromosome"/>
</dbReference>
<evidence type="ECO:0000256" key="6">
    <source>
        <dbReference type="SAM" id="Phobius"/>
    </source>
</evidence>
<proteinExistence type="predicted"/>
<dbReference type="GO" id="GO:0005886">
    <property type="term" value="C:plasma membrane"/>
    <property type="evidence" value="ECO:0007669"/>
    <property type="project" value="UniProtKB-SubCell"/>
</dbReference>
<evidence type="ECO:0000313" key="7">
    <source>
        <dbReference type="EMBL" id="WED66136.1"/>
    </source>
</evidence>
<dbReference type="InterPro" id="IPR017039">
    <property type="entry name" value="Virul_fac_BrkB"/>
</dbReference>
<feature type="transmembrane region" description="Helical" evidence="6">
    <location>
        <begin position="272"/>
        <end position="293"/>
    </location>
</feature>
<accession>A0AAF0I6J9</accession>
<evidence type="ECO:0000256" key="2">
    <source>
        <dbReference type="ARBA" id="ARBA00022475"/>
    </source>
</evidence>
<dbReference type="PANTHER" id="PTHR30213">
    <property type="entry name" value="INNER MEMBRANE PROTEIN YHJD"/>
    <property type="match status" value="1"/>
</dbReference>
<dbReference type="AlphaFoldDB" id="A0AAF0I6J9"/>
<feature type="transmembrane region" description="Helical" evidence="6">
    <location>
        <begin position="305"/>
        <end position="332"/>
    </location>
</feature>
<feature type="transmembrane region" description="Helical" evidence="6">
    <location>
        <begin position="153"/>
        <end position="173"/>
    </location>
</feature>
<dbReference type="NCBIfam" id="TIGR00765">
    <property type="entry name" value="yihY_not_rbn"/>
    <property type="match status" value="1"/>
</dbReference>
<dbReference type="EMBL" id="CP119075">
    <property type="protein sequence ID" value="WED66136.1"/>
    <property type="molecule type" value="Genomic_DNA"/>
</dbReference>
<feature type="transmembrane region" description="Helical" evidence="6">
    <location>
        <begin position="57"/>
        <end position="83"/>
    </location>
</feature>
<evidence type="ECO:0000256" key="5">
    <source>
        <dbReference type="ARBA" id="ARBA00023136"/>
    </source>
</evidence>
<evidence type="ECO:0000313" key="8">
    <source>
        <dbReference type="Proteomes" id="UP001218638"/>
    </source>
</evidence>
<evidence type="ECO:0000256" key="1">
    <source>
        <dbReference type="ARBA" id="ARBA00004651"/>
    </source>
</evidence>
<keyword evidence="3 6" id="KW-0812">Transmembrane</keyword>
<dbReference type="KEGG" id="slom:PXH66_04665"/>
<evidence type="ECO:0000256" key="3">
    <source>
        <dbReference type="ARBA" id="ARBA00022692"/>
    </source>
</evidence>
<dbReference type="PANTHER" id="PTHR30213:SF0">
    <property type="entry name" value="UPF0761 MEMBRANE PROTEIN YIHY"/>
    <property type="match status" value="1"/>
</dbReference>